<feature type="region of interest" description="Disordered" evidence="1">
    <location>
        <begin position="402"/>
        <end position="507"/>
    </location>
</feature>
<evidence type="ECO:0000313" key="4">
    <source>
        <dbReference type="Proteomes" id="UP000263094"/>
    </source>
</evidence>
<dbReference type="AlphaFoldDB" id="A0A372M7S5"/>
<feature type="transmembrane region" description="Helical" evidence="2">
    <location>
        <begin position="46"/>
        <end position="65"/>
    </location>
</feature>
<feature type="compositionally biased region" description="Low complexity" evidence="1">
    <location>
        <begin position="449"/>
        <end position="481"/>
    </location>
</feature>
<evidence type="ECO:0000256" key="1">
    <source>
        <dbReference type="SAM" id="MobiDB-lite"/>
    </source>
</evidence>
<keyword evidence="2" id="KW-0472">Membrane</keyword>
<dbReference type="Proteomes" id="UP000263094">
    <property type="component" value="Unassembled WGS sequence"/>
</dbReference>
<reference evidence="3 4" key="1">
    <citation type="submission" date="2018-08" db="EMBL/GenBank/DDBJ databases">
        <title>Isolation, diversity and antifungal activity of Actinobacteria from wheat.</title>
        <authorList>
            <person name="Han C."/>
        </authorList>
    </citation>
    <scope>NUCLEOTIDE SEQUENCE [LARGE SCALE GENOMIC DNA]</scope>
    <source>
        <strain evidence="3 4">NEAU-YY421</strain>
    </source>
</reference>
<feature type="compositionally biased region" description="Basic and acidic residues" evidence="1">
    <location>
        <begin position="232"/>
        <end position="242"/>
    </location>
</feature>
<feature type="compositionally biased region" description="Pro residues" evidence="1">
    <location>
        <begin position="414"/>
        <end position="424"/>
    </location>
</feature>
<feature type="transmembrane region" description="Helical" evidence="2">
    <location>
        <begin position="117"/>
        <end position="140"/>
    </location>
</feature>
<keyword evidence="2" id="KW-1133">Transmembrane helix</keyword>
<feature type="region of interest" description="Disordered" evidence="1">
    <location>
        <begin position="232"/>
        <end position="274"/>
    </location>
</feature>
<evidence type="ECO:0000256" key="2">
    <source>
        <dbReference type="SAM" id="Phobius"/>
    </source>
</evidence>
<evidence type="ECO:0008006" key="5">
    <source>
        <dbReference type="Google" id="ProtNLM"/>
    </source>
</evidence>
<protein>
    <recommendedName>
        <fullName evidence="5">Cytochrome b/b6 domain-containing protein</fullName>
    </recommendedName>
</protein>
<sequence>MNPHRKIRSLPELSPSVRGLLSIGVLLLIPVTVFAGSDGFREMLDFTTGVLCLVSLTASIVWGLVASDRLFLRSRQRLLAQAVHRVTAVASLGFLLLHGTVKIALEHVSAVGALVPFGLGVTGTDGLIGLGSLAGLLMVTTGITGAMRSSFAAPASIASRWRAMHMLAYPAWCAGTVHGLYAGRAPAPWVVVLYSLTVAAVAGAIALRAAPLPVKRKVANGILAVIDPEARAARMPREERSRRGAPLPGMDSAVRPAPPESTGERPATAPFAPPPLATATAAGGFGDVQLPPPRPRMAPPAPQVYEARREASHDLPGALAEPSATGGMAAAYRATSATPGQDPLTDTLGAGAVAGAVTPPHGLPYDFDPAFGPAAAPAPGAPYGRPMPGSEALHTADTEILPPVAGAPDAMPVPGAPDPLPAPDPATRWPSPSPPPPAEAFPAHHEHAPYAPGAATPHPGPDSTTAAPADDPAQDPYDSDPLTGPLPTPFQPPTAGEPWNAPTGGLR</sequence>
<evidence type="ECO:0000313" key="3">
    <source>
        <dbReference type="EMBL" id="RFU86992.1"/>
    </source>
</evidence>
<keyword evidence="2" id="KW-0812">Transmembrane</keyword>
<dbReference type="EMBL" id="QUAK01000049">
    <property type="protein sequence ID" value="RFU86992.1"/>
    <property type="molecule type" value="Genomic_DNA"/>
</dbReference>
<feature type="transmembrane region" description="Helical" evidence="2">
    <location>
        <begin position="161"/>
        <end position="181"/>
    </location>
</feature>
<feature type="transmembrane region" description="Helical" evidence="2">
    <location>
        <begin position="187"/>
        <end position="207"/>
    </location>
</feature>
<organism evidence="3 4">
    <name type="scientific">Streptomyces triticagri</name>
    <dbReference type="NCBI Taxonomy" id="2293568"/>
    <lineage>
        <taxon>Bacteria</taxon>
        <taxon>Bacillati</taxon>
        <taxon>Actinomycetota</taxon>
        <taxon>Actinomycetes</taxon>
        <taxon>Kitasatosporales</taxon>
        <taxon>Streptomycetaceae</taxon>
        <taxon>Streptomyces</taxon>
    </lineage>
</organism>
<proteinExistence type="predicted"/>
<name>A0A372M7S5_9ACTN</name>
<feature type="transmembrane region" description="Helical" evidence="2">
    <location>
        <begin position="20"/>
        <end position="40"/>
    </location>
</feature>
<keyword evidence="4" id="KW-1185">Reference proteome</keyword>
<accession>A0A372M7S5</accession>
<gene>
    <name evidence="3" type="ORF">DY218_09175</name>
</gene>
<comment type="caution">
    <text evidence="3">The sequence shown here is derived from an EMBL/GenBank/DDBJ whole genome shotgun (WGS) entry which is preliminary data.</text>
</comment>
<dbReference type="RefSeq" id="WP_128555427.1">
    <property type="nucleotide sequence ID" value="NZ_QUAK01000049.1"/>
</dbReference>
<dbReference type="OrthoDB" id="4282511at2"/>